<name>A0AAV9IAD8_9RHOD</name>
<dbReference type="EMBL" id="JANCYU010000023">
    <property type="protein sequence ID" value="KAK4524395.1"/>
    <property type="molecule type" value="Genomic_DNA"/>
</dbReference>
<accession>A0AAV9IAD8</accession>
<dbReference type="Proteomes" id="UP001300502">
    <property type="component" value="Unassembled WGS sequence"/>
</dbReference>
<keyword evidence="3" id="KW-1185">Reference proteome</keyword>
<reference evidence="2 3" key="1">
    <citation type="submission" date="2022-07" db="EMBL/GenBank/DDBJ databases">
        <title>Genome-wide signatures of adaptation to extreme environments.</title>
        <authorList>
            <person name="Cho C.H."/>
            <person name="Yoon H.S."/>
        </authorList>
    </citation>
    <scope>NUCLEOTIDE SEQUENCE [LARGE SCALE GENOMIC DNA]</scope>
    <source>
        <strain evidence="2 3">108.79 E11</strain>
    </source>
</reference>
<evidence type="ECO:0000313" key="3">
    <source>
        <dbReference type="Proteomes" id="UP001300502"/>
    </source>
</evidence>
<organism evidence="2 3">
    <name type="scientific">Galdieria yellowstonensis</name>
    <dbReference type="NCBI Taxonomy" id="3028027"/>
    <lineage>
        <taxon>Eukaryota</taxon>
        <taxon>Rhodophyta</taxon>
        <taxon>Bangiophyceae</taxon>
        <taxon>Galdieriales</taxon>
        <taxon>Galdieriaceae</taxon>
        <taxon>Galdieria</taxon>
    </lineage>
</organism>
<gene>
    <name evidence="2" type="ORF">GAYE_SCF03G2295</name>
</gene>
<feature type="region of interest" description="Disordered" evidence="1">
    <location>
        <begin position="217"/>
        <end position="244"/>
    </location>
</feature>
<sequence>MTLVTFLLACPALSNHFAKHSPSSLCLGKLLKQRVDRATAGRWLCMSSVRRPISPGDTLRGKFLPTAFDMENSALSPNEIGSNEDDNMEAIAEREKQGVASIPFSRDGLKPAGRIFWNRHSRAAKLRWENDENFRKRKISWLRTGAETRKLKHSCKEKSKAQKKRDYTLSEEGRARKREKLQKRHRNFVEWMQERLDSGEELRRRIYDNEYKKELQMERSRIAKERHRRRQDKISINEETVEEE</sequence>
<evidence type="ECO:0000256" key="1">
    <source>
        <dbReference type="SAM" id="MobiDB-lite"/>
    </source>
</evidence>
<protein>
    <submittedName>
        <fullName evidence="2">Uncharacterized protein</fullName>
    </submittedName>
</protein>
<evidence type="ECO:0000313" key="2">
    <source>
        <dbReference type="EMBL" id="KAK4524395.1"/>
    </source>
</evidence>
<dbReference type="AlphaFoldDB" id="A0AAV9IAD8"/>
<proteinExistence type="predicted"/>
<comment type="caution">
    <text evidence="2">The sequence shown here is derived from an EMBL/GenBank/DDBJ whole genome shotgun (WGS) entry which is preliminary data.</text>
</comment>
<feature type="region of interest" description="Disordered" evidence="1">
    <location>
        <begin position="154"/>
        <end position="179"/>
    </location>
</feature>
<feature type="compositionally biased region" description="Basic and acidic residues" evidence="1">
    <location>
        <begin position="154"/>
        <end position="174"/>
    </location>
</feature>